<accession>A0A4C1ZJ72</accession>
<dbReference type="Proteomes" id="UP000299102">
    <property type="component" value="Unassembled WGS sequence"/>
</dbReference>
<proteinExistence type="predicted"/>
<keyword evidence="2" id="KW-1185">Reference proteome</keyword>
<sequence>MAALLANLSFCRSVGAPPRPVVNNNNGPMSRQTRIKIRSPPKRCALVYGPGCIDESLIQVKTPTLFNNPSSREYPTANWRGCFSDYVGARGVRGAEAGPVLDNRESSASHFVSGRGGRARAASGAEILPELFQWRSYDSNKFNGAYCVLQEVVSHFYDDFYLTFCAVRGRSGGRGRLGPCVPELLEPAH</sequence>
<name>A0A4C1ZJ72_EUMVA</name>
<comment type="caution">
    <text evidence="1">The sequence shown here is derived from an EMBL/GenBank/DDBJ whole genome shotgun (WGS) entry which is preliminary data.</text>
</comment>
<organism evidence="1 2">
    <name type="scientific">Eumeta variegata</name>
    <name type="common">Bagworm moth</name>
    <name type="synonym">Eumeta japonica</name>
    <dbReference type="NCBI Taxonomy" id="151549"/>
    <lineage>
        <taxon>Eukaryota</taxon>
        <taxon>Metazoa</taxon>
        <taxon>Ecdysozoa</taxon>
        <taxon>Arthropoda</taxon>
        <taxon>Hexapoda</taxon>
        <taxon>Insecta</taxon>
        <taxon>Pterygota</taxon>
        <taxon>Neoptera</taxon>
        <taxon>Endopterygota</taxon>
        <taxon>Lepidoptera</taxon>
        <taxon>Glossata</taxon>
        <taxon>Ditrysia</taxon>
        <taxon>Tineoidea</taxon>
        <taxon>Psychidae</taxon>
        <taxon>Oiketicinae</taxon>
        <taxon>Eumeta</taxon>
    </lineage>
</organism>
<reference evidence="1 2" key="1">
    <citation type="journal article" date="2019" name="Commun. Biol.">
        <title>The bagworm genome reveals a unique fibroin gene that provides high tensile strength.</title>
        <authorList>
            <person name="Kono N."/>
            <person name="Nakamura H."/>
            <person name="Ohtoshi R."/>
            <person name="Tomita M."/>
            <person name="Numata K."/>
            <person name="Arakawa K."/>
        </authorList>
    </citation>
    <scope>NUCLEOTIDE SEQUENCE [LARGE SCALE GENOMIC DNA]</scope>
</reference>
<dbReference type="AlphaFoldDB" id="A0A4C1ZJ72"/>
<evidence type="ECO:0000313" key="1">
    <source>
        <dbReference type="EMBL" id="GBP87788.1"/>
    </source>
</evidence>
<dbReference type="EMBL" id="BGZK01001885">
    <property type="protein sequence ID" value="GBP87788.1"/>
    <property type="molecule type" value="Genomic_DNA"/>
</dbReference>
<evidence type="ECO:0000313" key="2">
    <source>
        <dbReference type="Proteomes" id="UP000299102"/>
    </source>
</evidence>
<gene>
    <name evidence="1" type="ORF">EVAR_60496_1</name>
</gene>
<protein>
    <submittedName>
        <fullName evidence="1">Uncharacterized protein</fullName>
    </submittedName>
</protein>